<evidence type="ECO:0000313" key="4">
    <source>
        <dbReference type="Proteomes" id="UP000011740"/>
    </source>
</evidence>
<dbReference type="GO" id="GO:0009244">
    <property type="term" value="P:lipopolysaccharide core region biosynthetic process"/>
    <property type="evidence" value="ECO:0007669"/>
    <property type="project" value="TreeGrafter"/>
</dbReference>
<dbReference type="EMBL" id="AORZ01000054">
    <property type="protein sequence ID" value="EME99233.1"/>
    <property type="molecule type" value="Genomic_DNA"/>
</dbReference>
<sequence length="390" mass="42404">MTTPMTTPTTTRTTTRTAVFAHLRAPGLGDLLQRNIGLALVRRARPATAVTLVVGEDLAARFGPVLTRHTYATDVLHCPQRGEADPRWPAFLRTLADRRFALAVVDPDSQGLHAGHARAAGVPERIGLPQDRPGDEHITHPIRLPRPLWGTPDLYEYATALAAALGLPAPPRPGDVLPELPRTRGVRPPTAGLPRPLVAVHPGGAPHWNRRWPLEHYARLCARLAAELSASLCLLGDEAERPELELLRHAVLTRSPRAVVHLEAGADLDRTANVLADADLLVGNDSSLAHVAAAVRTPSVVLYGPTGTEYLWTRIYPYHRGVSLRWPCQRLRHAAGELAGRRCAHGCVLPYQGPAGPYPRCLADLPVDRVWPAVTARWASPHPVTIRSTP</sequence>
<dbReference type="GO" id="GO:0005829">
    <property type="term" value="C:cytosol"/>
    <property type="evidence" value="ECO:0007669"/>
    <property type="project" value="TreeGrafter"/>
</dbReference>
<evidence type="ECO:0000256" key="1">
    <source>
        <dbReference type="ARBA" id="ARBA00022676"/>
    </source>
</evidence>
<dbReference type="PANTHER" id="PTHR30160">
    <property type="entry name" value="TETRAACYLDISACCHARIDE 4'-KINASE-RELATED"/>
    <property type="match status" value="1"/>
</dbReference>
<dbReference type="STRING" id="1223523.H340_17537"/>
<keyword evidence="1" id="KW-0328">Glycosyltransferase</keyword>
<dbReference type="PATRIC" id="fig|1223523.3.peg.3591"/>
<dbReference type="PANTHER" id="PTHR30160:SF1">
    <property type="entry name" value="LIPOPOLYSACCHARIDE 1,2-N-ACETYLGLUCOSAMINETRANSFERASE-RELATED"/>
    <property type="match status" value="1"/>
</dbReference>
<dbReference type="eggNOG" id="COG0859">
    <property type="taxonomic scope" value="Bacteria"/>
</dbReference>
<dbReference type="InterPro" id="IPR002201">
    <property type="entry name" value="Glyco_trans_9"/>
</dbReference>
<protein>
    <submittedName>
        <fullName evidence="3">Glycosyl transferase family protein</fullName>
    </submittedName>
</protein>
<evidence type="ECO:0000256" key="2">
    <source>
        <dbReference type="ARBA" id="ARBA00022679"/>
    </source>
</evidence>
<dbReference type="InterPro" id="IPR051199">
    <property type="entry name" value="LPS_LOS_Heptosyltrfase"/>
</dbReference>
<dbReference type="Proteomes" id="UP000011740">
    <property type="component" value="Unassembled WGS sequence"/>
</dbReference>
<reference evidence="3 4" key="1">
    <citation type="journal article" date="2013" name="Genome Announc.">
        <title>Whole-Genome Shotgun Assembly and Analysis of the Genome of Streptomyces mobaraensis DSM 40847, a Strain for Industrial Production of Microbial Transglutaminase.</title>
        <authorList>
            <person name="Yang H."/>
            <person name="He T."/>
            <person name="Wu W."/>
            <person name="Zhu W."/>
            <person name="Lu B."/>
            <person name="Sun W."/>
        </authorList>
    </citation>
    <scope>NUCLEOTIDE SEQUENCE [LARGE SCALE GENOMIC DNA]</scope>
    <source>
        <strain evidence="3 4">DSM 40847</strain>
    </source>
</reference>
<keyword evidence="2 3" id="KW-0808">Transferase</keyword>
<dbReference type="CDD" id="cd03789">
    <property type="entry name" value="GT9_LPS_heptosyltransferase"/>
    <property type="match status" value="1"/>
</dbReference>
<dbReference type="RefSeq" id="WP_004947034.1">
    <property type="nucleotide sequence ID" value="NZ_AORZ01000054.1"/>
</dbReference>
<comment type="caution">
    <text evidence="3">The sequence shown here is derived from an EMBL/GenBank/DDBJ whole genome shotgun (WGS) entry which is preliminary data.</text>
</comment>
<accession>M3A293</accession>
<organism evidence="3 4">
    <name type="scientific">Streptomyces mobaraensis (strain ATCC 29032 / DSM 40847 / JCM 4168 / NBRC 13819 / NCIMB 11159 / IPCR 16-22)</name>
    <dbReference type="NCBI Taxonomy" id="1223523"/>
    <lineage>
        <taxon>Bacteria</taxon>
        <taxon>Bacillati</taxon>
        <taxon>Actinomycetota</taxon>
        <taxon>Actinomycetes</taxon>
        <taxon>Kitasatosporales</taxon>
        <taxon>Streptomycetaceae</taxon>
        <taxon>Streptomyces</taxon>
    </lineage>
</organism>
<proteinExistence type="predicted"/>
<dbReference type="AlphaFoldDB" id="M3A293"/>
<dbReference type="SUPFAM" id="SSF53756">
    <property type="entry name" value="UDP-Glycosyltransferase/glycogen phosphorylase"/>
    <property type="match status" value="1"/>
</dbReference>
<dbReference type="GO" id="GO:0008713">
    <property type="term" value="F:ADP-heptose-lipopolysaccharide heptosyltransferase activity"/>
    <property type="evidence" value="ECO:0007669"/>
    <property type="project" value="TreeGrafter"/>
</dbReference>
<gene>
    <name evidence="3" type="ORF">H340_17537</name>
</gene>
<name>M3A293_STRM1</name>
<evidence type="ECO:0000313" key="3">
    <source>
        <dbReference type="EMBL" id="EME99233.1"/>
    </source>
</evidence>
<dbReference type="Gene3D" id="3.40.50.2000">
    <property type="entry name" value="Glycogen Phosphorylase B"/>
    <property type="match status" value="2"/>
</dbReference>
<dbReference type="Pfam" id="PF01075">
    <property type="entry name" value="Glyco_transf_9"/>
    <property type="match status" value="1"/>
</dbReference>